<accession>A0A8T3YJL0</accession>
<dbReference type="Gene3D" id="3.40.50.1360">
    <property type="match status" value="1"/>
</dbReference>
<dbReference type="Pfam" id="PF01182">
    <property type="entry name" value="Glucosamine_iso"/>
    <property type="match status" value="1"/>
</dbReference>
<dbReference type="EMBL" id="JACQPB010000005">
    <property type="protein sequence ID" value="MBI4209992.1"/>
    <property type="molecule type" value="Genomic_DNA"/>
</dbReference>
<evidence type="ECO:0000313" key="4">
    <source>
        <dbReference type="EMBL" id="MBI4209992.1"/>
    </source>
</evidence>
<dbReference type="InterPro" id="IPR037171">
    <property type="entry name" value="NagB/RpiA_transferase-like"/>
</dbReference>
<dbReference type="GO" id="GO:0006046">
    <property type="term" value="P:N-acetylglucosamine catabolic process"/>
    <property type="evidence" value="ECO:0007669"/>
    <property type="project" value="TreeGrafter"/>
</dbReference>
<keyword evidence="1" id="KW-0378">Hydrolase</keyword>
<evidence type="ECO:0000259" key="2">
    <source>
        <dbReference type="Pfam" id="PF00294"/>
    </source>
</evidence>
<gene>
    <name evidence="4" type="ORF">HY544_00600</name>
</gene>
<proteinExistence type="predicted"/>
<dbReference type="Gene3D" id="3.40.1190.20">
    <property type="match status" value="1"/>
</dbReference>
<evidence type="ECO:0000256" key="1">
    <source>
        <dbReference type="ARBA" id="ARBA00022801"/>
    </source>
</evidence>
<dbReference type="AlphaFoldDB" id="A0A8T3YJL0"/>
<dbReference type="GO" id="GO:0006043">
    <property type="term" value="P:glucosamine catabolic process"/>
    <property type="evidence" value="ECO:0007669"/>
    <property type="project" value="TreeGrafter"/>
</dbReference>
<organism evidence="4 5">
    <name type="scientific">Candidatus Iainarchaeum sp</name>
    <dbReference type="NCBI Taxonomy" id="3101447"/>
    <lineage>
        <taxon>Archaea</taxon>
        <taxon>Candidatus Iainarchaeota</taxon>
        <taxon>Candidatus Iainarchaeia</taxon>
        <taxon>Candidatus Iainarchaeales</taxon>
        <taxon>Candidatus Iainarchaeaceae</taxon>
        <taxon>Candidatus Iainarchaeum</taxon>
    </lineage>
</organism>
<feature type="domain" description="Glucosamine/galactosamine-6-phosphate isomerase" evidence="3">
    <location>
        <begin position="298"/>
        <end position="512"/>
    </location>
</feature>
<dbReference type="PANTHER" id="PTHR11280">
    <property type="entry name" value="GLUCOSAMINE-6-PHOSPHATE ISOMERASE"/>
    <property type="match status" value="1"/>
</dbReference>
<name>A0A8T3YJL0_9ARCH</name>
<dbReference type="GO" id="GO:0019262">
    <property type="term" value="P:N-acetylneuraminate catabolic process"/>
    <property type="evidence" value="ECO:0007669"/>
    <property type="project" value="TreeGrafter"/>
</dbReference>
<comment type="caution">
    <text evidence="4">The sequence shown here is derived from an EMBL/GenBank/DDBJ whole genome shotgun (WGS) entry which is preliminary data.</text>
</comment>
<dbReference type="CDD" id="cd01399">
    <property type="entry name" value="GlcN6P_deaminase"/>
    <property type="match status" value="1"/>
</dbReference>
<dbReference type="InterPro" id="IPR029056">
    <property type="entry name" value="Ribokinase-like"/>
</dbReference>
<dbReference type="PANTHER" id="PTHR11280:SF5">
    <property type="entry name" value="GLUCOSAMINE-6-PHOSPHATE ISOMERASE"/>
    <property type="match status" value="1"/>
</dbReference>
<dbReference type="InterPro" id="IPR011611">
    <property type="entry name" value="PfkB_dom"/>
</dbReference>
<feature type="domain" description="Carbohydrate kinase PfkB" evidence="2">
    <location>
        <begin position="4"/>
        <end position="267"/>
    </location>
</feature>
<evidence type="ECO:0000313" key="5">
    <source>
        <dbReference type="Proteomes" id="UP000732298"/>
    </source>
</evidence>
<dbReference type="GO" id="GO:0005975">
    <property type="term" value="P:carbohydrate metabolic process"/>
    <property type="evidence" value="ECO:0007669"/>
    <property type="project" value="InterPro"/>
</dbReference>
<dbReference type="InterPro" id="IPR004547">
    <property type="entry name" value="Glucosamine6P_isomerase"/>
</dbReference>
<dbReference type="InterPro" id="IPR006148">
    <property type="entry name" value="Glc/Gal-6P_isomerase"/>
</dbReference>
<dbReference type="GO" id="GO:0005737">
    <property type="term" value="C:cytoplasm"/>
    <property type="evidence" value="ECO:0007669"/>
    <property type="project" value="TreeGrafter"/>
</dbReference>
<dbReference type="SUPFAM" id="SSF53613">
    <property type="entry name" value="Ribokinase-like"/>
    <property type="match status" value="1"/>
</dbReference>
<dbReference type="SUPFAM" id="SSF100950">
    <property type="entry name" value="NagB/RpiA/CoA transferase-like"/>
    <property type="match status" value="1"/>
</dbReference>
<dbReference type="GO" id="GO:0042802">
    <property type="term" value="F:identical protein binding"/>
    <property type="evidence" value="ECO:0007669"/>
    <property type="project" value="TreeGrafter"/>
</dbReference>
<protein>
    <submittedName>
        <fullName evidence="4">6-phosphogluconolactonase</fullName>
    </submittedName>
</protein>
<dbReference type="Proteomes" id="UP000732298">
    <property type="component" value="Unassembled WGS sequence"/>
</dbReference>
<evidence type="ECO:0000259" key="3">
    <source>
        <dbReference type="Pfam" id="PF01182"/>
    </source>
</evidence>
<dbReference type="Pfam" id="PF00294">
    <property type="entry name" value="PfkB"/>
    <property type="match status" value="1"/>
</dbReference>
<reference evidence="4" key="1">
    <citation type="submission" date="2020-07" db="EMBL/GenBank/DDBJ databases">
        <title>Huge and variable diversity of episymbiotic CPR bacteria and DPANN archaea in groundwater ecosystems.</title>
        <authorList>
            <person name="He C.Y."/>
            <person name="Keren R."/>
            <person name="Whittaker M."/>
            <person name="Farag I.F."/>
            <person name="Doudna J."/>
            <person name="Cate J.H.D."/>
            <person name="Banfield J.F."/>
        </authorList>
    </citation>
    <scope>NUCLEOTIDE SEQUENCE</scope>
    <source>
        <strain evidence="4">NC_groundwater_1296_Ag_S-0.2um_52_80</strain>
    </source>
</reference>
<dbReference type="GO" id="GO:0004342">
    <property type="term" value="F:glucosamine-6-phosphate deaminase activity"/>
    <property type="evidence" value="ECO:0007669"/>
    <property type="project" value="InterPro"/>
</dbReference>
<sequence>MRFGEEHAARDFRCAIGGNAANSAMALSGLGIDVSLVSAIGKDAFTPFLRRELSKGGVRQVLSRLDSPNGVSTIFVRAGGERAIISHKGCLLGLDSRMVSRSLLPRISRGDIVLFGGYFHLPGMRKGFTGLLKAIRRKGAIACLDACFDEYGTWKARHFARHIDYFFLNELELSRITRSGKNTRAGVERLLSWGAGNVILKRGRRGAEFHSASGHAYAKACNVRAINATGAGDFFNAGFLYGLLRGFSPENCLLCGNFVAGQKISRQDYFIPRKKTLADFLAKRSLAGIVRVKDYRAVSRAAFDAVAGALREKPSSVLSLAAGKTPVGAYRMLARAFRLGNVDFSKASFLELDEYISRGGFPRERFAGILAKELIGKVNFRHGNVFLFSGDAAKARAECRQAEHLAWRRGIDLLLLGIGENGHIAFNEPGSPFSSGTRVVRISRSALRSRGGKPSGHHDANAVTLGMRTIMSARKIVLIAAGREKARAIVRAFGKRPGQNVPASILQMHGNATVIVDRAAGRLLAGARMD</sequence>